<name>A0A381UXH1_9ZZZZ</name>
<comment type="subcellular location">
    <subcellularLocation>
        <location evidence="1">Membrane</location>
        <topology evidence="1">Multi-pass membrane protein</topology>
    </subcellularLocation>
</comment>
<dbReference type="GO" id="GO:0016020">
    <property type="term" value="C:membrane"/>
    <property type="evidence" value="ECO:0007669"/>
    <property type="project" value="UniProtKB-SubCell"/>
</dbReference>
<proteinExistence type="predicted"/>
<accession>A0A381UXH1</accession>
<feature type="non-terminal residue" evidence="7">
    <location>
        <position position="1"/>
    </location>
</feature>
<feature type="domain" description="Methylamine utilisation protein MauE" evidence="6">
    <location>
        <begin position="4"/>
        <end position="125"/>
    </location>
</feature>
<sequence length="126" mass="12617">VALASQVAAVGLALVFLVAGVAKLRSPVDTRRALGALGLPRPDVLGVAVPVVELATALLLLLNPVTGGASAVALLAAFTTLLVGRLRAGHTEGCGCFGAWSTRPLSWADVVRNLSLIAIGCVAVLG</sequence>
<gene>
    <name evidence="7" type="ORF">METZ01_LOCUS85693</name>
</gene>
<evidence type="ECO:0000256" key="1">
    <source>
        <dbReference type="ARBA" id="ARBA00004141"/>
    </source>
</evidence>
<organism evidence="7">
    <name type="scientific">marine metagenome</name>
    <dbReference type="NCBI Taxonomy" id="408172"/>
    <lineage>
        <taxon>unclassified sequences</taxon>
        <taxon>metagenomes</taxon>
        <taxon>ecological metagenomes</taxon>
    </lineage>
</organism>
<dbReference type="GO" id="GO:0030416">
    <property type="term" value="P:methylamine metabolic process"/>
    <property type="evidence" value="ECO:0007669"/>
    <property type="project" value="InterPro"/>
</dbReference>
<evidence type="ECO:0000256" key="2">
    <source>
        <dbReference type="ARBA" id="ARBA00022692"/>
    </source>
</evidence>
<dbReference type="InterPro" id="IPR009908">
    <property type="entry name" value="Methylamine_util_MauE"/>
</dbReference>
<evidence type="ECO:0000256" key="4">
    <source>
        <dbReference type="ARBA" id="ARBA00023136"/>
    </source>
</evidence>
<protein>
    <recommendedName>
        <fullName evidence="6">Methylamine utilisation protein MauE domain-containing protein</fullName>
    </recommendedName>
</protein>
<evidence type="ECO:0000259" key="6">
    <source>
        <dbReference type="Pfam" id="PF07291"/>
    </source>
</evidence>
<dbReference type="Pfam" id="PF07291">
    <property type="entry name" value="MauE"/>
    <property type="match status" value="1"/>
</dbReference>
<evidence type="ECO:0000256" key="3">
    <source>
        <dbReference type="ARBA" id="ARBA00022989"/>
    </source>
</evidence>
<evidence type="ECO:0000313" key="7">
    <source>
        <dbReference type="EMBL" id="SVA32839.1"/>
    </source>
</evidence>
<keyword evidence="2 5" id="KW-0812">Transmembrane</keyword>
<feature type="transmembrane region" description="Helical" evidence="5">
    <location>
        <begin position="6"/>
        <end position="24"/>
    </location>
</feature>
<reference evidence="7" key="1">
    <citation type="submission" date="2018-05" db="EMBL/GenBank/DDBJ databases">
        <authorList>
            <person name="Lanie J.A."/>
            <person name="Ng W.-L."/>
            <person name="Kazmierczak K.M."/>
            <person name="Andrzejewski T.M."/>
            <person name="Davidsen T.M."/>
            <person name="Wayne K.J."/>
            <person name="Tettelin H."/>
            <person name="Glass J.I."/>
            <person name="Rusch D."/>
            <person name="Podicherti R."/>
            <person name="Tsui H.-C.T."/>
            <person name="Winkler M.E."/>
        </authorList>
    </citation>
    <scope>NUCLEOTIDE SEQUENCE</scope>
</reference>
<evidence type="ECO:0000256" key="5">
    <source>
        <dbReference type="SAM" id="Phobius"/>
    </source>
</evidence>
<keyword evidence="4 5" id="KW-0472">Membrane</keyword>
<dbReference type="EMBL" id="UINC01007351">
    <property type="protein sequence ID" value="SVA32839.1"/>
    <property type="molecule type" value="Genomic_DNA"/>
</dbReference>
<dbReference type="AlphaFoldDB" id="A0A381UXH1"/>
<keyword evidence="3 5" id="KW-1133">Transmembrane helix</keyword>